<comment type="catalytic activity">
    <reaction evidence="13">
        <text>L-seryl-[protein] + ATP = O-phospho-L-seryl-[protein] + ADP + H(+)</text>
        <dbReference type="Rhea" id="RHEA:17989"/>
        <dbReference type="Rhea" id="RHEA-COMP:9863"/>
        <dbReference type="Rhea" id="RHEA-COMP:11604"/>
        <dbReference type="ChEBI" id="CHEBI:15378"/>
        <dbReference type="ChEBI" id="CHEBI:29999"/>
        <dbReference type="ChEBI" id="CHEBI:30616"/>
        <dbReference type="ChEBI" id="CHEBI:83421"/>
        <dbReference type="ChEBI" id="CHEBI:456216"/>
        <dbReference type="EC" id="2.7.12.1"/>
    </reaction>
</comment>
<evidence type="ECO:0000313" key="19">
    <source>
        <dbReference type="Proteomes" id="UP001329430"/>
    </source>
</evidence>
<reference evidence="18 19" key="1">
    <citation type="journal article" date="2024" name="Insects">
        <title>An Improved Chromosome-Level Genome Assembly of the Firefly Pyrocoelia pectoralis.</title>
        <authorList>
            <person name="Fu X."/>
            <person name="Meyer-Rochow V.B."/>
            <person name="Ballantyne L."/>
            <person name="Zhu X."/>
        </authorList>
    </citation>
    <scope>NUCLEOTIDE SEQUENCE [LARGE SCALE GENOMIC DNA]</scope>
    <source>
        <strain evidence="18">XCY_ONT2</strain>
    </source>
</reference>
<dbReference type="InterPro" id="IPR017441">
    <property type="entry name" value="Protein_kinase_ATP_BS"/>
</dbReference>
<keyword evidence="5" id="KW-0808">Transferase</keyword>
<keyword evidence="7" id="KW-0418">Kinase</keyword>
<dbReference type="PROSITE" id="PS50011">
    <property type="entry name" value="PROTEIN_KINASE_DOM"/>
    <property type="match status" value="1"/>
</dbReference>
<dbReference type="Gene3D" id="1.10.510.10">
    <property type="entry name" value="Transferase(Phosphotransferase) domain 1"/>
    <property type="match status" value="1"/>
</dbReference>
<dbReference type="GO" id="GO:0045743">
    <property type="term" value="P:positive regulation of fibroblast growth factor receptor signaling pathway"/>
    <property type="evidence" value="ECO:0007669"/>
    <property type="project" value="TreeGrafter"/>
</dbReference>
<dbReference type="GO" id="GO:0004713">
    <property type="term" value="F:protein tyrosine kinase activity"/>
    <property type="evidence" value="ECO:0007669"/>
    <property type="project" value="UniProtKB-KW"/>
</dbReference>
<evidence type="ECO:0000256" key="10">
    <source>
        <dbReference type="ARBA" id="ARBA00040421"/>
    </source>
</evidence>
<keyword evidence="8 16" id="KW-0067">ATP-binding</keyword>
<dbReference type="PANTHER" id="PTHR46392:SF1">
    <property type="entry name" value="DUAL SERINE_THREONINE AND TYROSINE PROTEIN KINASE"/>
    <property type="match status" value="1"/>
</dbReference>
<keyword evidence="19" id="KW-1185">Reference proteome</keyword>
<dbReference type="GO" id="GO:0005524">
    <property type="term" value="F:ATP binding"/>
    <property type="evidence" value="ECO:0007669"/>
    <property type="project" value="UniProtKB-UniRule"/>
</dbReference>
<evidence type="ECO:0000256" key="14">
    <source>
        <dbReference type="ARBA" id="ARBA00049308"/>
    </source>
</evidence>
<comment type="caution">
    <text evidence="18">The sequence shown here is derived from an EMBL/GenBank/DDBJ whole genome shotgun (WGS) entry which is preliminary data.</text>
</comment>
<evidence type="ECO:0000256" key="12">
    <source>
        <dbReference type="ARBA" id="ARBA00042638"/>
    </source>
</evidence>
<evidence type="ECO:0000256" key="1">
    <source>
        <dbReference type="ARBA" id="ARBA00004496"/>
    </source>
</evidence>
<dbReference type="SUPFAM" id="SSF56112">
    <property type="entry name" value="Protein kinase-like (PK-like)"/>
    <property type="match status" value="1"/>
</dbReference>
<evidence type="ECO:0000256" key="15">
    <source>
        <dbReference type="ARBA" id="ARBA00051680"/>
    </source>
</evidence>
<dbReference type="GO" id="GO:0004712">
    <property type="term" value="F:protein serine/threonine/tyrosine kinase activity"/>
    <property type="evidence" value="ECO:0007669"/>
    <property type="project" value="UniProtKB-EC"/>
</dbReference>
<feature type="domain" description="Protein kinase" evidence="17">
    <location>
        <begin position="616"/>
        <end position="870"/>
    </location>
</feature>
<evidence type="ECO:0000256" key="11">
    <source>
        <dbReference type="ARBA" id="ARBA00041268"/>
    </source>
</evidence>
<dbReference type="InterPro" id="IPR051302">
    <property type="entry name" value="Dual_SerThr-Tyr_Kinase"/>
</dbReference>
<proteinExistence type="predicted"/>
<dbReference type="PANTHER" id="PTHR46392">
    <property type="entry name" value="DUAL SERINE/THREONINE AND TYROSINE PROTEIN KINASE"/>
    <property type="match status" value="1"/>
</dbReference>
<dbReference type="EMBL" id="JAVRBK010000009">
    <property type="protein sequence ID" value="KAK5639026.1"/>
    <property type="molecule type" value="Genomic_DNA"/>
</dbReference>
<keyword evidence="9" id="KW-0829">Tyrosine-protein kinase</keyword>
<keyword evidence="6 16" id="KW-0547">Nucleotide-binding</keyword>
<dbReference type="GO" id="GO:0044344">
    <property type="term" value="P:cellular response to fibroblast growth factor stimulus"/>
    <property type="evidence" value="ECO:0007669"/>
    <property type="project" value="TreeGrafter"/>
</dbReference>
<comment type="subcellular location">
    <subcellularLocation>
        <location evidence="1">Cytoplasm</location>
    </subcellularLocation>
</comment>
<comment type="catalytic activity">
    <reaction evidence="15">
        <text>L-tyrosyl-[protein] + ATP = O-phospho-L-tyrosyl-[protein] + ADP + H(+)</text>
        <dbReference type="Rhea" id="RHEA:10596"/>
        <dbReference type="Rhea" id="RHEA-COMP:10136"/>
        <dbReference type="Rhea" id="RHEA-COMP:20101"/>
        <dbReference type="ChEBI" id="CHEBI:15378"/>
        <dbReference type="ChEBI" id="CHEBI:30616"/>
        <dbReference type="ChEBI" id="CHEBI:46858"/>
        <dbReference type="ChEBI" id="CHEBI:61978"/>
        <dbReference type="ChEBI" id="CHEBI:456216"/>
        <dbReference type="EC" id="2.7.12.1"/>
    </reaction>
</comment>
<dbReference type="GO" id="GO:0005737">
    <property type="term" value="C:cytoplasm"/>
    <property type="evidence" value="ECO:0007669"/>
    <property type="project" value="UniProtKB-SubCell"/>
</dbReference>
<dbReference type="Proteomes" id="UP001329430">
    <property type="component" value="Chromosome 9"/>
</dbReference>
<evidence type="ECO:0000256" key="16">
    <source>
        <dbReference type="PROSITE-ProRule" id="PRU10141"/>
    </source>
</evidence>
<evidence type="ECO:0000256" key="7">
    <source>
        <dbReference type="ARBA" id="ARBA00022777"/>
    </source>
</evidence>
<evidence type="ECO:0000256" key="3">
    <source>
        <dbReference type="ARBA" id="ARBA00022490"/>
    </source>
</evidence>
<dbReference type="Pfam" id="PF00069">
    <property type="entry name" value="Pkinase"/>
    <property type="match status" value="1"/>
</dbReference>
<dbReference type="GO" id="GO:0043066">
    <property type="term" value="P:negative regulation of apoptotic process"/>
    <property type="evidence" value="ECO:0007669"/>
    <property type="project" value="TreeGrafter"/>
</dbReference>
<organism evidence="18 19">
    <name type="scientific">Pyrocoelia pectoralis</name>
    <dbReference type="NCBI Taxonomy" id="417401"/>
    <lineage>
        <taxon>Eukaryota</taxon>
        <taxon>Metazoa</taxon>
        <taxon>Ecdysozoa</taxon>
        <taxon>Arthropoda</taxon>
        <taxon>Hexapoda</taxon>
        <taxon>Insecta</taxon>
        <taxon>Pterygota</taxon>
        <taxon>Neoptera</taxon>
        <taxon>Endopterygota</taxon>
        <taxon>Coleoptera</taxon>
        <taxon>Polyphaga</taxon>
        <taxon>Elateriformia</taxon>
        <taxon>Elateroidea</taxon>
        <taxon>Lampyridae</taxon>
        <taxon>Lampyrinae</taxon>
        <taxon>Pyrocoelia</taxon>
    </lineage>
</organism>
<evidence type="ECO:0000256" key="5">
    <source>
        <dbReference type="ARBA" id="ARBA00022679"/>
    </source>
</evidence>
<gene>
    <name evidence="18" type="ORF">RI129_011518</name>
</gene>
<evidence type="ECO:0000256" key="8">
    <source>
        <dbReference type="ARBA" id="ARBA00022840"/>
    </source>
</evidence>
<sequence>MLTSVSQEFRKFSRHCYTLRMILKDTSRSLEDIQCNMALGEEFRENFQKENVIGRLQHMLEDCFPGVLVFGQSCHAKATFINYMLDQTILPLNSCDWRWVRLSYGHTKEIRLTLMHEYEILDNLQAHERPWVTVPERDLKRTEQESTADLCQALEIKLNSTFLKEKVNILVPPDYPSEYLADTLKDLIHILPVIIYVVDESLNDCHIREIRIIKEAYQDLPILFINMTKNGIEILSPSEQPILRGSHHLKNDKFNKKFILLKNQLINLGFISDNVINGGEFQFTQSFCTEYNNMLMNDYEFNEKFVIFVRHTFKSYLLNMSSKLSMIHNECLKNFILRTFDMAREIQITPQRIKYAQVTEAGLYRALMEIAGKKQEELVRIIQSTLHDMKLNAKKILEDYYCEEMVGNNAQQSFTKPASMEIQQIVLNKLGNAVASQLVQSVGCLHENFTGTLQRCLENLEKNCKDQDGNLLASDAVKKIITAAYSIELKSSSSFSIAHSFMERLRNFIHSFQLPWVAHSQQQYDFAWRLQTVTNMLDSLSSSKLAKTVSAQFQEVVRSSHEAFQSAMRSLEHQLSGKLERMEEQRIAIRKQYAPRFARLALESTSLCDLVQWGMPVQSKEIGRGQYGVVFACEPWGGIDPCAVKSVVPPDDRHWNDLAMEFYYTRTIAEHPRIVKLRGSVIDHQYGGGFSSAVLLVMERMSRDLYCGLRNGLSWIIRLQIAIDVIEGIRYLHSQGLVHRDIKLKNVLLDNDNRAKLTDFGFCIPEAMMSGSIVGTPVHMAPELLSGHYDSNVDVYAFGILFWYICANQVRLPYVFEQFLNKEQLWTSVRKGLRPECLPIFSKACWNLMERCWAADPEDRPPLGEVQPILEAIWYKATVETPSSGKVYTKNNCPSFSRNSHEFVENYEYSQNPYVYLREY</sequence>
<dbReference type="AlphaFoldDB" id="A0AAN7V4S0"/>
<dbReference type="GO" id="GO:0004674">
    <property type="term" value="F:protein serine/threonine kinase activity"/>
    <property type="evidence" value="ECO:0007669"/>
    <property type="project" value="UniProtKB-KW"/>
</dbReference>
<name>A0AAN7V4S0_9COLE</name>
<dbReference type="InterPro" id="IPR011009">
    <property type="entry name" value="Kinase-like_dom_sf"/>
</dbReference>
<keyword evidence="4" id="KW-0723">Serine/threonine-protein kinase</keyword>
<feature type="binding site" evidence="16">
    <location>
        <position position="645"/>
    </location>
    <ligand>
        <name>ATP</name>
        <dbReference type="ChEBI" id="CHEBI:30616"/>
    </ligand>
</feature>
<evidence type="ECO:0000313" key="18">
    <source>
        <dbReference type="EMBL" id="KAK5639026.1"/>
    </source>
</evidence>
<dbReference type="EC" id="2.7.12.1" evidence="2"/>
<comment type="catalytic activity">
    <reaction evidence="14">
        <text>L-threonyl-[protein] + ATP = O-phospho-L-threonyl-[protein] + ADP + H(+)</text>
        <dbReference type="Rhea" id="RHEA:46608"/>
        <dbReference type="Rhea" id="RHEA-COMP:11060"/>
        <dbReference type="Rhea" id="RHEA-COMP:11605"/>
        <dbReference type="ChEBI" id="CHEBI:15378"/>
        <dbReference type="ChEBI" id="CHEBI:30013"/>
        <dbReference type="ChEBI" id="CHEBI:30616"/>
        <dbReference type="ChEBI" id="CHEBI:61977"/>
        <dbReference type="ChEBI" id="CHEBI:456216"/>
        <dbReference type="EC" id="2.7.12.1"/>
    </reaction>
</comment>
<evidence type="ECO:0000256" key="6">
    <source>
        <dbReference type="ARBA" id="ARBA00022741"/>
    </source>
</evidence>
<keyword evidence="3" id="KW-0963">Cytoplasm</keyword>
<evidence type="ECO:0000256" key="13">
    <source>
        <dbReference type="ARBA" id="ARBA00049003"/>
    </source>
</evidence>
<dbReference type="InterPro" id="IPR008271">
    <property type="entry name" value="Ser/Thr_kinase_AS"/>
</dbReference>
<accession>A0AAN7V4S0</accession>
<evidence type="ECO:0000259" key="17">
    <source>
        <dbReference type="PROSITE" id="PS50011"/>
    </source>
</evidence>
<dbReference type="PROSITE" id="PS00108">
    <property type="entry name" value="PROTEIN_KINASE_ST"/>
    <property type="match status" value="1"/>
</dbReference>
<dbReference type="PROSITE" id="PS00107">
    <property type="entry name" value="PROTEIN_KINASE_ATP"/>
    <property type="match status" value="1"/>
</dbReference>
<evidence type="ECO:0000256" key="4">
    <source>
        <dbReference type="ARBA" id="ARBA00022527"/>
    </source>
</evidence>
<evidence type="ECO:0000256" key="9">
    <source>
        <dbReference type="ARBA" id="ARBA00023137"/>
    </source>
</evidence>
<dbReference type="InterPro" id="IPR000719">
    <property type="entry name" value="Prot_kinase_dom"/>
</dbReference>
<protein>
    <recommendedName>
        <fullName evidence="10">Dual serine/threonine and tyrosine protein kinase</fullName>
        <ecNumber evidence="2">2.7.12.1</ecNumber>
    </recommendedName>
    <alternativeName>
        <fullName evidence="12">Dusty protein kinase</fullName>
    </alternativeName>
    <alternativeName>
        <fullName evidence="11">Receptor-interacting serine/threonine-protein kinase 5</fullName>
    </alternativeName>
</protein>
<dbReference type="SMART" id="SM00220">
    <property type="entry name" value="S_TKc"/>
    <property type="match status" value="1"/>
</dbReference>
<evidence type="ECO:0000256" key="2">
    <source>
        <dbReference type="ARBA" id="ARBA00013203"/>
    </source>
</evidence>
<dbReference type="GO" id="GO:0070374">
    <property type="term" value="P:positive regulation of ERK1 and ERK2 cascade"/>
    <property type="evidence" value="ECO:0007669"/>
    <property type="project" value="TreeGrafter"/>
</dbReference>